<dbReference type="EMBL" id="CP052909">
    <property type="protein sequence ID" value="QNJ99237.1"/>
    <property type="molecule type" value="Genomic_DNA"/>
</dbReference>
<evidence type="ECO:0000313" key="2">
    <source>
        <dbReference type="Proteomes" id="UP000515514"/>
    </source>
</evidence>
<dbReference type="InterPro" id="IPR054207">
    <property type="entry name" value="DUF6913"/>
</dbReference>
<proteinExistence type="predicted"/>
<sequence length="172" mass="20259">MFKNLRHKSLQKRTDKNLKIRDVSQVNAPLKTLGFIVDEKLTTDFEFLYEYWRELGIQRKDVKVFSFVEVKKKLPTLQQNQIQNKEFTWKGEIHNQNAREFLDVPFDVLVGYYHGTNKFLDLMVTESKAKFKVGAANADDRLYDLLINITLDKEDAFKSEFVKYMKILGKIG</sequence>
<protein>
    <submittedName>
        <fullName evidence="1">Uncharacterized protein</fullName>
    </submittedName>
</protein>
<organism evidence="1 2">
    <name type="scientific">Constantimarinum furrinae</name>
    <dbReference type="NCBI Taxonomy" id="2562285"/>
    <lineage>
        <taxon>Bacteria</taxon>
        <taxon>Pseudomonadati</taxon>
        <taxon>Bacteroidota</taxon>
        <taxon>Flavobacteriia</taxon>
        <taxon>Flavobacteriales</taxon>
        <taxon>Flavobacteriaceae</taxon>
        <taxon>Altibacter/Constantimarinum group</taxon>
        <taxon>Constantimarinum</taxon>
    </lineage>
</organism>
<reference evidence="1 2" key="1">
    <citation type="submission" date="2020-04" db="EMBL/GenBank/DDBJ databases">
        <title>Genome sequence of Altibacter aquimarinus strain ALE3EI.</title>
        <authorList>
            <person name="Oh H.-M."/>
            <person name="Jang D."/>
        </authorList>
    </citation>
    <scope>NUCLEOTIDE SEQUENCE [LARGE SCALE GENOMIC DNA]</scope>
    <source>
        <strain evidence="1 2">ALE3EI</strain>
    </source>
</reference>
<dbReference type="Pfam" id="PF21857">
    <property type="entry name" value="DUF6913"/>
    <property type="match status" value="1"/>
</dbReference>
<dbReference type="KEGG" id="alti:ALE3EI_2710"/>
<gene>
    <name evidence="1" type="ORF">ALE3EI_2710</name>
</gene>
<dbReference type="AlphaFoldDB" id="A0A7G8PY21"/>
<dbReference type="Proteomes" id="UP000515514">
    <property type="component" value="Chromosome"/>
</dbReference>
<name>A0A7G8PY21_9FLAO</name>
<evidence type="ECO:0000313" key="1">
    <source>
        <dbReference type="EMBL" id="QNJ99237.1"/>
    </source>
</evidence>
<accession>A0A7G8PY21</accession>
<keyword evidence="2" id="KW-1185">Reference proteome</keyword>
<dbReference type="RefSeq" id="WP_186989572.1">
    <property type="nucleotide sequence ID" value="NZ_CP052909.1"/>
</dbReference>